<protein>
    <submittedName>
        <fullName evidence="2">Uncharacterized protein</fullName>
    </submittedName>
</protein>
<gene>
    <name evidence="2" type="ORF">OAUR00152_LOCUS13247</name>
</gene>
<dbReference type="EMBL" id="HBKQ01019592">
    <property type="protein sequence ID" value="CAE2234449.1"/>
    <property type="molecule type" value="Transcribed_RNA"/>
</dbReference>
<feature type="compositionally biased region" description="Basic and acidic residues" evidence="1">
    <location>
        <begin position="18"/>
        <end position="27"/>
    </location>
</feature>
<feature type="compositionally biased region" description="Basic and acidic residues" evidence="1">
    <location>
        <begin position="214"/>
        <end position="227"/>
    </location>
</feature>
<feature type="compositionally biased region" description="Basic and acidic residues" evidence="1">
    <location>
        <begin position="310"/>
        <end position="320"/>
    </location>
</feature>
<accession>A0A7S4MPM5</accession>
<feature type="region of interest" description="Disordered" evidence="1">
    <location>
        <begin position="207"/>
        <end position="227"/>
    </location>
</feature>
<feature type="compositionally biased region" description="Low complexity" evidence="1">
    <location>
        <begin position="55"/>
        <end position="66"/>
    </location>
</feature>
<evidence type="ECO:0000313" key="2">
    <source>
        <dbReference type="EMBL" id="CAE2234449.1"/>
    </source>
</evidence>
<sequence>MDSAATQSPGRISDIVDPETKKAKGAENIEEVSNAERRNNDTSADVPGVSREGDASSSSSDSSATASEGFRGWARVFFQGRSDRVSTQLHPTNSSTLARDSYLYVEVDPDATQLRIYPSEAEMKKNKNKILVDPPIDLKYFYGARVPGSNEGAALFLKEDFREYQRYIFRFEFRNDTVLQPAARMYQLARSGKAAKHVQRMNWAMGNKFKPKKTKNEDERDEKHADEKQSLEILNAYIGSLEELTRDSVIAAESFVDLVNSAVPEEGSTWGRPRRHGTSWGAGYEDVERERDDGGDSDYSSDETDSQYGEYKESSAARATEKLEESFERVFGAISKRSKDV</sequence>
<name>A0A7S4MPM5_9STRA</name>
<reference evidence="2" key="1">
    <citation type="submission" date="2021-01" db="EMBL/GenBank/DDBJ databases">
        <authorList>
            <person name="Corre E."/>
            <person name="Pelletier E."/>
            <person name="Niang G."/>
            <person name="Scheremetjew M."/>
            <person name="Finn R."/>
            <person name="Kale V."/>
            <person name="Holt S."/>
            <person name="Cochrane G."/>
            <person name="Meng A."/>
            <person name="Brown T."/>
            <person name="Cohen L."/>
        </authorList>
    </citation>
    <scope>NUCLEOTIDE SEQUENCE</scope>
    <source>
        <strain evidence="2">Isolate 1302-5</strain>
    </source>
</reference>
<evidence type="ECO:0000256" key="1">
    <source>
        <dbReference type="SAM" id="MobiDB-lite"/>
    </source>
</evidence>
<feature type="region of interest" description="Disordered" evidence="1">
    <location>
        <begin position="265"/>
        <end position="320"/>
    </location>
</feature>
<organism evidence="2">
    <name type="scientific">Odontella aurita</name>
    <dbReference type="NCBI Taxonomy" id="265563"/>
    <lineage>
        <taxon>Eukaryota</taxon>
        <taxon>Sar</taxon>
        <taxon>Stramenopiles</taxon>
        <taxon>Ochrophyta</taxon>
        <taxon>Bacillariophyta</taxon>
        <taxon>Mediophyceae</taxon>
        <taxon>Biddulphiophycidae</taxon>
        <taxon>Eupodiscales</taxon>
        <taxon>Odontellaceae</taxon>
        <taxon>Odontella</taxon>
    </lineage>
</organism>
<feature type="compositionally biased region" description="Polar residues" evidence="1">
    <location>
        <begin position="1"/>
        <end position="10"/>
    </location>
</feature>
<feature type="compositionally biased region" description="Acidic residues" evidence="1">
    <location>
        <begin position="295"/>
        <end position="305"/>
    </location>
</feature>
<proteinExistence type="predicted"/>
<dbReference type="AlphaFoldDB" id="A0A7S4MPM5"/>
<feature type="region of interest" description="Disordered" evidence="1">
    <location>
        <begin position="1"/>
        <end position="66"/>
    </location>
</feature>